<dbReference type="PRINTS" id="PR00038">
    <property type="entry name" value="HTHLUXR"/>
</dbReference>
<evidence type="ECO:0000256" key="2">
    <source>
        <dbReference type="ARBA" id="ARBA00023015"/>
    </source>
</evidence>
<dbReference type="Gene3D" id="3.40.50.2300">
    <property type="match status" value="1"/>
</dbReference>
<dbReference type="CDD" id="cd17535">
    <property type="entry name" value="REC_NarL-like"/>
    <property type="match status" value="1"/>
</dbReference>
<dbReference type="InterPro" id="IPR000792">
    <property type="entry name" value="Tscrpt_reg_LuxR_C"/>
</dbReference>
<evidence type="ECO:0000313" key="8">
    <source>
        <dbReference type="EMBL" id="MFC7298454.1"/>
    </source>
</evidence>
<feature type="domain" description="Response regulatory" evidence="7">
    <location>
        <begin position="14"/>
        <end position="130"/>
    </location>
</feature>
<evidence type="ECO:0000256" key="4">
    <source>
        <dbReference type="ARBA" id="ARBA00023163"/>
    </source>
</evidence>
<dbReference type="InterPro" id="IPR039420">
    <property type="entry name" value="WalR-like"/>
</dbReference>
<organism evidence="8 9">
    <name type="scientific">Herminiimonas aquatilis</name>
    <dbReference type="NCBI Taxonomy" id="345342"/>
    <lineage>
        <taxon>Bacteria</taxon>
        <taxon>Pseudomonadati</taxon>
        <taxon>Pseudomonadota</taxon>
        <taxon>Betaproteobacteria</taxon>
        <taxon>Burkholderiales</taxon>
        <taxon>Oxalobacteraceae</taxon>
        <taxon>Herminiimonas</taxon>
    </lineage>
</organism>
<reference evidence="9" key="1">
    <citation type="journal article" date="2019" name="Int. J. Syst. Evol. Microbiol.">
        <title>The Global Catalogue of Microorganisms (GCM) 10K type strain sequencing project: providing services to taxonomists for standard genome sequencing and annotation.</title>
        <authorList>
            <consortium name="The Broad Institute Genomics Platform"/>
            <consortium name="The Broad Institute Genome Sequencing Center for Infectious Disease"/>
            <person name="Wu L."/>
            <person name="Ma J."/>
        </authorList>
    </citation>
    <scope>NUCLEOTIDE SEQUENCE [LARGE SCALE GENOMIC DNA]</scope>
    <source>
        <strain evidence="9">CCUG 36956</strain>
    </source>
</reference>
<sequence>MSQPITDTPAKPITVLLVEDDALTRRTLCLGIEKEPAFKLLDALDSVKAALSWLLLQPVDVLLVDLGLPDGSGIDIIRFCAQRYPDCNIMVITTSSDQDSVVDSIEAGASGYILKDAGPIDIGRSLLELHTGGSPISPTIARKLLARMRDDKKENDTLPEQADRETGAQVFLTKREAAILDLIARGDSYGEVARELTLSVGTVQTHIKNIYDKLSVHSRGEAVYEANRRGLLQMDQLKSRR</sequence>
<keyword evidence="4" id="KW-0804">Transcription</keyword>
<dbReference type="InterPro" id="IPR016032">
    <property type="entry name" value="Sig_transdc_resp-reg_C-effctor"/>
</dbReference>
<evidence type="ECO:0000313" key="9">
    <source>
        <dbReference type="Proteomes" id="UP001596379"/>
    </source>
</evidence>
<dbReference type="PANTHER" id="PTHR43214">
    <property type="entry name" value="TWO-COMPONENT RESPONSE REGULATOR"/>
    <property type="match status" value="1"/>
</dbReference>
<protein>
    <submittedName>
        <fullName evidence="8">Response regulator</fullName>
    </submittedName>
</protein>
<accession>A0ABW2J4L6</accession>
<evidence type="ECO:0000256" key="3">
    <source>
        <dbReference type="ARBA" id="ARBA00023125"/>
    </source>
</evidence>
<gene>
    <name evidence="8" type="ORF">ACFQO0_08400</name>
</gene>
<dbReference type="InterPro" id="IPR011006">
    <property type="entry name" value="CheY-like_superfamily"/>
</dbReference>
<name>A0ABW2J4L6_9BURK</name>
<dbReference type="Pfam" id="PF00196">
    <property type="entry name" value="GerE"/>
    <property type="match status" value="1"/>
</dbReference>
<evidence type="ECO:0000256" key="5">
    <source>
        <dbReference type="PROSITE-ProRule" id="PRU00169"/>
    </source>
</evidence>
<dbReference type="SUPFAM" id="SSF52172">
    <property type="entry name" value="CheY-like"/>
    <property type="match status" value="1"/>
</dbReference>
<dbReference type="SMART" id="SM00421">
    <property type="entry name" value="HTH_LUXR"/>
    <property type="match status" value="1"/>
</dbReference>
<dbReference type="Proteomes" id="UP001596379">
    <property type="component" value="Unassembled WGS sequence"/>
</dbReference>
<evidence type="ECO:0000256" key="1">
    <source>
        <dbReference type="ARBA" id="ARBA00022553"/>
    </source>
</evidence>
<feature type="modified residue" description="4-aspartylphosphate" evidence="5">
    <location>
        <position position="65"/>
    </location>
</feature>
<dbReference type="RefSeq" id="WP_382233594.1">
    <property type="nucleotide sequence ID" value="NZ_JBHTCC010000001.1"/>
</dbReference>
<dbReference type="PANTHER" id="PTHR43214:SF41">
    <property type="entry name" value="NITRATE_NITRITE RESPONSE REGULATOR PROTEIN NARP"/>
    <property type="match status" value="1"/>
</dbReference>
<dbReference type="SMART" id="SM00448">
    <property type="entry name" value="REC"/>
    <property type="match status" value="1"/>
</dbReference>
<dbReference type="PROSITE" id="PS50110">
    <property type="entry name" value="RESPONSE_REGULATORY"/>
    <property type="match status" value="1"/>
</dbReference>
<dbReference type="CDD" id="cd06170">
    <property type="entry name" value="LuxR_C_like"/>
    <property type="match status" value="1"/>
</dbReference>
<dbReference type="PROSITE" id="PS50043">
    <property type="entry name" value="HTH_LUXR_2"/>
    <property type="match status" value="1"/>
</dbReference>
<dbReference type="Pfam" id="PF00072">
    <property type="entry name" value="Response_reg"/>
    <property type="match status" value="1"/>
</dbReference>
<dbReference type="SUPFAM" id="SSF46894">
    <property type="entry name" value="C-terminal effector domain of the bipartite response regulators"/>
    <property type="match status" value="1"/>
</dbReference>
<keyword evidence="9" id="KW-1185">Reference proteome</keyword>
<comment type="caution">
    <text evidence="8">The sequence shown here is derived from an EMBL/GenBank/DDBJ whole genome shotgun (WGS) entry which is preliminary data.</text>
</comment>
<keyword evidence="3" id="KW-0238">DNA-binding</keyword>
<keyword evidence="2" id="KW-0805">Transcription regulation</keyword>
<evidence type="ECO:0000259" key="7">
    <source>
        <dbReference type="PROSITE" id="PS50110"/>
    </source>
</evidence>
<dbReference type="PROSITE" id="PS00622">
    <property type="entry name" value="HTH_LUXR_1"/>
    <property type="match status" value="1"/>
</dbReference>
<feature type="domain" description="HTH luxR-type" evidence="6">
    <location>
        <begin position="165"/>
        <end position="230"/>
    </location>
</feature>
<proteinExistence type="predicted"/>
<dbReference type="InterPro" id="IPR001789">
    <property type="entry name" value="Sig_transdc_resp-reg_receiver"/>
</dbReference>
<evidence type="ECO:0000259" key="6">
    <source>
        <dbReference type="PROSITE" id="PS50043"/>
    </source>
</evidence>
<dbReference type="InterPro" id="IPR058245">
    <property type="entry name" value="NreC/VraR/RcsB-like_REC"/>
</dbReference>
<dbReference type="EMBL" id="JBHTCC010000001">
    <property type="protein sequence ID" value="MFC7298454.1"/>
    <property type="molecule type" value="Genomic_DNA"/>
</dbReference>
<keyword evidence="1 5" id="KW-0597">Phosphoprotein</keyword>